<keyword evidence="2" id="KW-1185">Reference proteome</keyword>
<proteinExistence type="predicted"/>
<reference evidence="1" key="1">
    <citation type="submission" date="2021-12" db="EMBL/GenBank/DDBJ databases">
        <authorList>
            <person name="Martin H S."/>
        </authorList>
    </citation>
    <scope>NUCLEOTIDE SEQUENCE</scope>
</reference>
<dbReference type="Proteomes" id="UP000838878">
    <property type="component" value="Chromosome 9"/>
</dbReference>
<name>A0A8J9YHY7_9NEOP</name>
<gene>
    <name evidence="1" type="ORF">BINO364_LOCUS16339</name>
</gene>
<accession>A0A8J9YHY7</accession>
<feature type="non-terminal residue" evidence="1">
    <location>
        <position position="67"/>
    </location>
</feature>
<organism evidence="1 2">
    <name type="scientific">Brenthis ino</name>
    <name type="common">lesser marbled fritillary</name>
    <dbReference type="NCBI Taxonomy" id="405034"/>
    <lineage>
        <taxon>Eukaryota</taxon>
        <taxon>Metazoa</taxon>
        <taxon>Ecdysozoa</taxon>
        <taxon>Arthropoda</taxon>
        <taxon>Hexapoda</taxon>
        <taxon>Insecta</taxon>
        <taxon>Pterygota</taxon>
        <taxon>Neoptera</taxon>
        <taxon>Endopterygota</taxon>
        <taxon>Lepidoptera</taxon>
        <taxon>Glossata</taxon>
        <taxon>Ditrysia</taxon>
        <taxon>Papilionoidea</taxon>
        <taxon>Nymphalidae</taxon>
        <taxon>Heliconiinae</taxon>
        <taxon>Argynnini</taxon>
        <taxon>Brenthis</taxon>
    </lineage>
</organism>
<dbReference type="EMBL" id="OV170229">
    <property type="protein sequence ID" value="CAH0731474.1"/>
    <property type="molecule type" value="Genomic_DNA"/>
</dbReference>
<sequence length="67" mass="7494">MLSSPLYDRAVPIRSARSLKERTLKLARTPLRNDAPAIFRCDTGARPLRKLASKMAAEARQNAGEER</sequence>
<evidence type="ECO:0000313" key="1">
    <source>
        <dbReference type="EMBL" id="CAH0731474.1"/>
    </source>
</evidence>
<protein>
    <submittedName>
        <fullName evidence="1">Uncharacterized protein</fullName>
    </submittedName>
</protein>
<dbReference type="AlphaFoldDB" id="A0A8J9YHY7"/>
<evidence type="ECO:0000313" key="2">
    <source>
        <dbReference type="Proteomes" id="UP000838878"/>
    </source>
</evidence>